<accession>D1AGK5</accession>
<feature type="domain" description="Nitroreductase" evidence="2">
    <location>
        <begin position="8"/>
        <end position="166"/>
    </location>
</feature>
<dbReference type="RefSeq" id="WP_012863532.1">
    <property type="nucleotide sequence ID" value="NC_013517.1"/>
</dbReference>
<dbReference type="Gene3D" id="3.40.109.10">
    <property type="entry name" value="NADH Oxidase"/>
    <property type="match status" value="1"/>
</dbReference>
<dbReference type="InterPro" id="IPR029479">
    <property type="entry name" value="Nitroreductase"/>
</dbReference>
<dbReference type="STRING" id="526218.Sterm_4125"/>
<dbReference type="AlphaFoldDB" id="D1AGK5"/>
<proteinExistence type="predicted"/>
<dbReference type="GO" id="GO:0046256">
    <property type="term" value="P:2,4,6-trinitrotoluene catabolic process"/>
    <property type="evidence" value="ECO:0007669"/>
    <property type="project" value="TreeGrafter"/>
</dbReference>
<dbReference type="HOGENOM" id="CLU_070764_7_0_0"/>
<dbReference type="EMBL" id="CP001739">
    <property type="protein sequence ID" value="ACZ10957.1"/>
    <property type="molecule type" value="Genomic_DNA"/>
</dbReference>
<evidence type="ECO:0000313" key="3">
    <source>
        <dbReference type="EMBL" id="ACZ10957.1"/>
    </source>
</evidence>
<dbReference type="eggNOG" id="COG0778">
    <property type="taxonomic scope" value="Bacteria"/>
</dbReference>
<keyword evidence="1" id="KW-0520">NAD</keyword>
<dbReference type="KEGG" id="str:Sterm_4125"/>
<dbReference type="Proteomes" id="UP000000845">
    <property type="component" value="Chromosome"/>
</dbReference>
<dbReference type="GO" id="GO:0005829">
    <property type="term" value="C:cytosol"/>
    <property type="evidence" value="ECO:0007669"/>
    <property type="project" value="TreeGrafter"/>
</dbReference>
<dbReference type="CDD" id="cd02136">
    <property type="entry name" value="PnbA_NfnB-like"/>
    <property type="match status" value="1"/>
</dbReference>
<dbReference type="Pfam" id="PF00881">
    <property type="entry name" value="Nitroreductase"/>
    <property type="match status" value="1"/>
</dbReference>
<reference evidence="3 4" key="2">
    <citation type="journal article" date="2010" name="Stand. Genomic Sci.">
        <title>Complete genome sequence of Sebaldella termitidis type strain (NCTC 11300).</title>
        <authorList>
            <person name="Harmon-Smith M."/>
            <person name="Celia L."/>
            <person name="Chertkov O."/>
            <person name="Lapidus A."/>
            <person name="Copeland A."/>
            <person name="Glavina Del Rio T."/>
            <person name="Nolan M."/>
            <person name="Lucas S."/>
            <person name="Tice H."/>
            <person name="Cheng J.F."/>
            <person name="Han C."/>
            <person name="Detter J.C."/>
            <person name="Bruce D."/>
            <person name="Goodwin L."/>
            <person name="Pitluck S."/>
            <person name="Pati A."/>
            <person name="Liolios K."/>
            <person name="Ivanova N."/>
            <person name="Mavromatis K."/>
            <person name="Mikhailova N."/>
            <person name="Chen A."/>
            <person name="Palaniappan K."/>
            <person name="Land M."/>
            <person name="Hauser L."/>
            <person name="Chang Y.J."/>
            <person name="Jeffries C.D."/>
            <person name="Brettin T."/>
            <person name="Goker M."/>
            <person name="Beck B."/>
            <person name="Bristow J."/>
            <person name="Eisen J.A."/>
            <person name="Markowitz V."/>
            <person name="Hugenholtz P."/>
            <person name="Kyrpides N.C."/>
            <person name="Klenk H.P."/>
            <person name="Chen F."/>
        </authorList>
    </citation>
    <scope>NUCLEOTIDE SEQUENCE [LARGE SCALE GENOMIC DNA]</scope>
    <source>
        <strain evidence="4">ATCC 33386 / NCTC 11300</strain>
    </source>
</reference>
<name>D1AGK5_SEBTE</name>
<evidence type="ECO:0000256" key="1">
    <source>
        <dbReference type="ARBA" id="ARBA00023027"/>
    </source>
</evidence>
<keyword evidence="4" id="KW-1185">Reference proteome</keyword>
<dbReference type="PANTHER" id="PTHR23026:SF125">
    <property type="entry name" value="OXYGEN-INSENSITIVE NAD(P)H NITROREDUCTASE"/>
    <property type="match status" value="1"/>
</dbReference>
<sequence>MNNVIEVIKSRRTTKAFRRDEQIKDEELELILEAGNWAPTGHNTQPWFFTAIQNRELIDKLNMLAKEAGKASKDEITQKMCSNEMLDLFYGAPTIVIVSYENADLTPIEDVSAASQNMLLAAESLNIASCWNGIVRMFFSQMDNDQREEFGIPENYVPHIVLAFGYPKIKVMNIPQRNKNYRKIIK</sequence>
<dbReference type="GO" id="GO:0046857">
    <property type="term" value="F:oxidoreductase activity, acting on other nitrogenous compounds as donors, with NAD or NADP as acceptor"/>
    <property type="evidence" value="ECO:0007669"/>
    <property type="project" value="TreeGrafter"/>
</dbReference>
<evidence type="ECO:0000313" key="4">
    <source>
        <dbReference type="Proteomes" id="UP000000845"/>
    </source>
</evidence>
<organism evidence="3 4">
    <name type="scientific">Sebaldella termitidis (strain ATCC 33386 / NCTC 11300)</name>
    <dbReference type="NCBI Taxonomy" id="526218"/>
    <lineage>
        <taxon>Bacteria</taxon>
        <taxon>Fusobacteriati</taxon>
        <taxon>Fusobacteriota</taxon>
        <taxon>Fusobacteriia</taxon>
        <taxon>Fusobacteriales</taxon>
        <taxon>Leptotrichiaceae</taxon>
        <taxon>Sebaldella</taxon>
    </lineage>
</organism>
<protein>
    <submittedName>
        <fullName evidence="3">Nitroreductase</fullName>
    </submittedName>
</protein>
<reference evidence="4" key="1">
    <citation type="submission" date="2009-09" db="EMBL/GenBank/DDBJ databases">
        <title>The complete chromosome of Sebaldella termitidis ATCC 33386.</title>
        <authorList>
            <consortium name="US DOE Joint Genome Institute (JGI-PGF)"/>
            <person name="Lucas S."/>
            <person name="Copeland A."/>
            <person name="Lapidus A."/>
            <person name="Glavina del Rio T."/>
            <person name="Dalin E."/>
            <person name="Tice H."/>
            <person name="Bruce D."/>
            <person name="Goodwin L."/>
            <person name="Pitluck S."/>
            <person name="Kyrpides N."/>
            <person name="Mavromatis K."/>
            <person name="Ivanova N."/>
            <person name="Mikhailova N."/>
            <person name="Sims D."/>
            <person name="Meincke L."/>
            <person name="Brettin T."/>
            <person name="Detter J.C."/>
            <person name="Han C."/>
            <person name="Larimer F."/>
            <person name="Land M."/>
            <person name="Hauser L."/>
            <person name="Markowitz V."/>
            <person name="Cheng J.F."/>
            <person name="Hugenholtz P."/>
            <person name="Woyke T."/>
            <person name="Wu D."/>
            <person name="Eisen J.A."/>
        </authorList>
    </citation>
    <scope>NUCLEOTIDE SEQUENCE [LARGE SCALE GENOMIC DNA]</scope>
    <source>
        <strain evidence="4">ATCC 33386 / NCTC 11300</strain>
    </source>
</reference>
<gene>
    <name evidence="3" type="ordered locus">Sterm_4125</name>
</gene>
<dbReference type="InterPro" id="IPR000415">
    <property type="entry name" value="Nitroreductase-like"/>
</dbReference>
<evidence type="ECO:0000259" key="2">
    <source>
        <dbReference type="Pfam" id="PF00881"/>
    </source>
</evidence>
<dbReference type="SUPFAM" id="SSF55469">
    <property type="entry name" value="FMN-dependent nitroreductase-like"/>
    <property type="match status" value="1"/>
</dbReference>
<dbReference type="InterPro" id="IPR050627">
    <property type="entry name" value="Nitroreductase/BluB"/>
</dbReference>
<dbReference type="PANTHER" id="PTHR23026">
    <property type="entry name" value="NADPH NITROREDUCTASE"/>
    <property type="match status" value="1"/>
</dbReference>